<dbReference type="SUPFAM" id="SSF141571">
    <property type="entry name" value="Pentapeptide repeat-like"/>
    <property type="match status" value="2"/>
</dbReference>
<dbReference type="Gene3D" id="2.160.20.80">
    <property type="entry name" value="E3 ubiquitin-protein ligase SopA"/>
    <property type="match status" value="2"/>
</dbReference>
<dbReference type="EMBL" id="QBML01000012">
    <property type="protein sequence ID" value="PZO41109.1"/>
    <property type="molecule type" value="Genomic_DNA"/>
</dbReference>
<accession>A0A2W4WGQ1</accession>
<evidence type="ECO:0000313" key="3">
    <source>
        <dbReference type="Proteomes" id="UP000249467"/>
    </source>
</evidence>
<evidence type="ECO:0000256" key="1">
    <source>
        <dbReference type="ARBA" id="ARBA00022737"/>
    </source>
</evidence>
<organism evidence="2 3">
    <name type="scientific">Pseudanabaena frigida</name>
    <dbReference type="NCBI Taxonomy" id="945775"/>
    <lineage>
        <taxon>Bacteria</taxon>
        <taxon>Bacillati</taxon>
        <taxon>Cyanobacteriota</taxon>
        <taxon>Cyanophyceae</taxon>
        <taxon>Pseudanabaenales</taxon>
        <taxon>Pseudanabaenaceae</taxon>
        <taxon>Pseudanabaena</taxon>
    </lineage>
</organism>
<name>A0A2W4WGQ1_9CYAN</name>
<reference evidence="2 3" key="1">
    <citation type="submission" date="2018-04" db="EMBL/GenBank/DDBJ databases">
        <authorList>
            <person name="Go L.Y."/>
            <person name="Mitchell J.A."/>
        </authorList>
    </citation>
    <scope>NUCLEOTIDE SEQUENCE [LARGE SCALE GENOMIC DNA]</scope>
    <source>
        <strain evidence="2">ULC066bin1</strain>
    </source>
</reference>
<protein>
    <recommendedName>
        <fullName evidence="4">Pentapeptide repeat-containing protein</fullName>
    </recommendedName>
</protein>
<proteinExistence type="predicted"/>
<comment type="caution">
    <text evidence="2">The sequence shown here is derived from an EMBL/GenBank/DDBJ whole genome shotgun (WGS) entry which is preliminary data.</text>
</comment>
<gene>
    <name evidence="2" type="ORF">DCF19_10220</name>
</gene>
<dbReference type="InterPro" id="IPR001646">
    <property type="entry name" value="5peptide_repeat"/>
</dbReference>
<dbReference type="PANTHER" id="PTHR47485:SF1">
    <property type="entry name" value="THYLAKOID LUMENAL 17.4 KDA PROTEIN, CHLOROPLASTIC"/>
    <property type="match status" value="1"/>
</dbReference>
<reference evidence="2 3" key="2">
    <citation type="submission" date="2018-06" db="EMBL/GenBank/DDBJ databases">
        <title>Metagenomic assembly of (sub)arctic Cyanobacteria and their associated microbiome from non-axenic cultures.</title>
        <authorList>
            <person name="Baurain D."/>
        </authorList>
    </citation>
    <scope>NUCLEOTIDE SEQUENCE [LARGE SCALE GENOMIC DNA]</scope>
    <source>
        <strain evidence="2">ULC066bin1</strain>
    </source>
</reference>
<dbReference type="PANTHER" id="PTHR47485">
    <property type="entry name" value="THYLAKOID LUMENAL 17.4 KDA PROTEIN, CHLOROPLASTIC"/>
    <property type="match status" value="1"/>
</dbReference>
<dbReference type="Proteomes" id="UP000249467">
    <property type="component" value="Unassembled WGS sequence"/>
</dbReference>
<keyword evidence="1" id="KW-0677">Repeat</keyword>
<dbReference type="AlphaFoldDB" id="A0A2W4WGQ1"/>
<dbReference type="Pfam" id="PF00805">
    <property type="entry name" value="Pentapeptide"/>
    <property type="match status" value="3"/>
</dbReference>
<evidence type="ECO:0008006" key="4">
    <source>
        <dbReference type="Google" id="ProtNLM"/>
    </source>
</evidence>
<sequence>MALFRSSLKESIAKHKLWLESDGEESQRFSAAGASFEKIDLSNANLSKANLSGANLSGANLSNTNLKEATLFGAKLIGANFNGANLSSAALSGAELQGASLQNTILTDALLCEVTLTGANLSNADLHKANLSLGVPEFIKSKNIQSILSGNVISLISIRQTNLQEANLSGANLSEANLDFADLFAANLSGANLSKAKLFAANLNKANLTNVNLCGADLFRVKALNANFSSADLTDACIEDWIIDSDTRFDEVICKSIYLKHILRSFPDYILRKYRDRRPFNPHTTFAQGDFVKLVSKDKAAIELENRGSDILQERVIIEEMSHIFDNLIDQYSQRYVDASESDRLTLLKLEISYQANFDPAFKLRLLEAIGKPDNQDLTKLLAENTFVSVSQEIIQKWLIAEWKG</sequence>
<evidence type="ECO:0000313" key="2">
    <source>
        <dbReference type="EMBL" id="PZO41109.1"/>
    </source>
</evidence>